<dbReference type="RefSeq" id="WP_344314815.1">
    <property type="nucleotide sequence ID" value="NZ_BAAANY010000039.1"/>
</dbReference>
<dbReference type="SUPFAM" id="SSF51905">
    <property type="entry name" value="FAD/NAD(P)-binding domain"/>
    <property type="match status" value="1"/>
</dbReference>
<dbReference type="PANTHER" id="PTHR43004:SF19">
    <property type="entry name" value="BINDING MONOOXYGENASE, PUTATIVE (JCVI)-RELATED"/>
    <property type="match status" value="1"/>
</dbReference>
<evidence type="ECO:0000259" key="4">
    <source>
        <dbReference type="Pfam" id="PF01494"/>
    </source>
</evidence>
<keyword evidence="6" id="KW-1185">Reference proteome</keyword>
<comment type="cofactor">
    <cofactor evidence="1">
        <name>FAD</name>
        <dbReference type="ChEBI" id="CHEBI:57692"/>
    </cofactor>
</comment>
<dbReference type="NCBIfam" id="NF004832">
    <property type="entry name" value="PRK06184.1"/>
    <property type="match status" value="1"/>
</dbReference>
<evidence type="ECO:0000256" key="1">
    <source>
        <dbReference type="ARBA" id="ARBA00001974"/>
    </source>
</evidence>
<feature type="domain" description="FAD-binding" evidence="4">
    <location>
        <begin position="8"/>
        <end position="347"/>
    </location>
</feature>
<dbReference type="PANTHER" id="PTHR43004">
    <property type="entry name" value="TRK SYSTEM POTASSIUM UPTAKE PROTEIN"/>
    <property type="match status" value="1"/>
</dbReference>
<dbReference type="Gene3D" id="3.50.50.60">
    <property type="entry name" value="FAD/NAD(P)-binding domain"/>
    <property type="match status" value="1"/>
</dbReference>
<proteinExistence type="predicted"/>
<dbReference type="PRINTS" id="PR00420">
    <property type="entry name" value="RNGMNOXGNASE"/>
</dbReference>
<dbReference type="InterPro" id="IPR036188">
    <property type="entry name" value="FAD/NAD-bd_sf"/>
</dbReference>
<gene>
    <name evidence="5" type="ORF">GCM10009765_74950</name>
</gene>
<reference evidence="5 6" key="1">
    <citation type="journal article" date="2019" name="Int. J. Syst. Evol. Microbiol.">
        <title>The Global Catalogue of Microorganisms (GCM) 10K type strain sequencing project: providing services to taxonomists for standard genome sequencing and annotation.</title>
        <authorList>
            <consortium name="The Broad Institute Genomics Platform"/>
            <consortium name="The Broad Institute Genome Sequencing Center for Infectious Disease"/>
            <person name="Wu L."/>
            <person name="Ma J."/>
        </authorList>
    </citation>
    <scope>NUCLEOTIDE SEQUENCE [LARGE SCALE GENOMIC DNA]</scope>
    <source>
        <strain evidence="5 6">JCM 14718</strain>
    </source>
</reference>
<dbReference type="EMBL" id="BAAANY010000039">
    <property type="protein sequence ID" value="GAA1715069.1"/>
    <property type="molecule type" value="Genomic_DNA"/>
</dbReference>
<evidence type="ECO:0000256" key="3">
    <source>
        <dbReference type="ARBA" id="ARBA00022827"/>
    </source>
</evidence>
<protein>
    <submittedName>
        <fullName evidence="5">FAD-dependent oxidoreductase</fullName>
    </submittedName>
</protein>
<dbReference type="Gene3D" id="3.30.70.2450">
    <property type="match status" value="1"/>
</dbReference>
<keyword evidence="2" id="KW-0285">Flavoprotein</keyword>
<sequence>MSEYEMTKTDVLIVGAGPAGLTLACDLARRGVAFRIVERDLMPNTASKAKGIQSRSLEVLDDLGAVDYVVRTGIADLPMWFHDEHGTTVEHPSITVPAKDSFHTPYPNLLWIGQFDVEHALRERLADFGGAVEWGVEALDLTQDEGGVTVTLRAPQGERTVRARYVVGTDGGKSTIRKLIGLTLNGETHEEQRFYLGDVTVADLRRDHAHVWTSDKGMLILTPLPNTQNWQLQCLIPAGAATQTPSLDFYQQLLDERGAGVRLTGASWLSVYRVNVRMVDDYRSGRVFLAGDAAHVHSPAGGQGMNTGIQDAYNLGWKLAAVLTGTKPQLLDTYAAERIPVARKVLAISTEKYQNTADQAEGGIDVVTTALTQLADDSLTSGLGIRYRTGPASHETDRLGAGDRAPNAIGLIGPDRTVDVFDLLRGPQWNLLAFDAQMPVVTDLAMPEHLHVHRINSTKGSGIFDADGEFQRIYAARPGELILVRPDGYLATRASGDDAAALIKRLRVLVHDQQIHRPLDVRQPAAHHLS</sequence>
<name>A0ABN2J0H7_9ACTN</name>
<evidence type="ECO:0000313" key="6">
    <source>
        <dbReference type="Proteomes" id="UP001500618"/>
    </source>
</evidence>
<dbReference type="Proteomes" id="UP001500618">
    <property type="component" value="Unassembled WGS sequence"/>
</dbReference>
<evidence type="ECO:0000256" key="2">
    <source>
        <dbReference type="ARBA" id="ARBA00022630"/>
    </source>
</evidence>
<dbReference type="Gene3D" id="3.40.30.120">
    <property type="match status" value="1"/>
</dbReference>
<accession>A0ABN2J0H7</accession>
<evidence type="ECO:0000313" key="5">
    <source>
        <dbReference type="EMBL" id="GAA1715069.1"/>
    </source>
</evidence>
<dbReference type="InterPro" id="IPR050641">
    <property type="entry name" value="RIFMO-like"/>
</dbReference>
<comment type="caution">
    <text evidence="5">The sequence shown here is derived from an EMBL/GenBank/DDBJ whole genome shotgun (WGS) entry which is preliminary data.</text>
</comment>
<keyword evidence="3" id="KW-0274">FAD</keyword>
<dbReference type="Pfam" id="PF01494">
    <property type="entry name" value="FAD_binding_3"/>
    <property type="match status" value="1"/>
</dbReference>
<organism evidence="5 6">
    <name type="scientific">Fodinicola feengrottensis</name>
    <dbReference type="NCBI Taxonomy" id="435914"/>
    <lineage>
        <taxon>Bacteria</taxon>
        <taxon>Bacillati</taxon>
        <taxon>Actinomycetota</taxon>
        <taxon>Actinomycetes</taxon>
        <taxon>Mycobacteriales</taxon>
        <taxon>Fodinicola</taxon>
    </lineage>
</organism>
<dbReference type="InterPro" id="IPR002938">
    <property type="entry name" value="FAD-bd"/>
</dbReference>